<reference evidence="1 2" key="1">
    <citation type="journal article" date="2018" name="Evol. Lett.">
        <title>Horizontal gene cluster transfer increased hallucinogenic mushroom diversity.</title>
        <authorList>
            <person name="Reynolds H.T."/>
            <person name="Vijayakumar V."/>
            <person name="Gluck-Thaler E."/>
            <person name="Korotkin H.B."/>
            <person name="Matheny P.B."/>
            <person name="Slot J.C."/>
        </authorList>
    </citation>
    <scope>NUCLEOTIDE SEQUENCE [LARGE SCALE GENOMIC DNA]</scope>
    <source>
        <strain evidence="1 2">2629</strain>
    </source>
</reference>
<name>A0A409YAQ6_9AGAR</name>
<dbReference type="Gene3D" id="3.80.10.10">
    <property type="entry name" value="Ribonuclease Inhibitor"/>
    <property type="match status" value="1"/>
</dbReference>
<dbReference type="InterPro" id="IPR032675">
    <property type="entry name" value="LRR_dom_sf"/>
</dbReference>
<dbReference type="InParanoid" id="A0A409YAQ6"/>
<comment type="caution">
    <text evidence="1">The sequence shown here is derived from an EMBL/GenBank/DDBJ whole genome shotgun (WGS) entry which is preliminary data.</text>
</comment>
<keyword evidence="2" id="KW-1185">Reference proteome</keyword>
<evidence type="ECO:0000313" key="1">
    <source>
        <dbReference type="EMBL" id="PPR00082.1"/>
    </source>
</evidence>
<evidence type="ECO:0008006" key="3">
    <source>
        <dbReference type="Google" id="ProtNLM"/>
    </source>
</evidence>
<dbReference type="EMBL" id="NHTK01001335">
    <property type="protein sequence ID" value="PPR00082.1"/>
    <property type="molecule type" value="Genomic_DNA"/>
</dbReference>
<accession>A0A409YAQ6</accession>
<proteinExistence type="predicted"/>
<organism evidence="1 2">
    <name type="scientific">Panaeolus cyanescens</name>
    <dbReference type="NCBI Taxonomy" id="181874"/>
    <lineage>
        <taxon>Eukaryota</taxon>
        <taxon>Fungi</taxon>
        <taxon>Dikarya</taxon>
        <taxon>Basidiomycota</taxon>
        <taxon>Agaricomycotina</taxon>
        <taxon>Agaricomycetes</taxon>
        <taxon>Agaricomycetidae</taxon>
        <taxon>Agaricales</taxon>
        <taxon>Agaricineae</taxon>
        <taxon>Galeropsidaceae</taxon>
        <taxon>Panaeolus</taxon>
    </lineage>
</organism>
<dbReference type="OrthoDB" id="2884727at2759"/>
<protein>
    <recommendedName>
        <fullName evidence="3">F-box domain-containing protein</fullName>
    </recommendedName>
</protein>
<dbReference type="AlphaFoldDB" id="A0A409YAQ6"/>
<dbReference type="SUPFAM" id="SSF52047">
    <property type="entry name" value="RNI-like"/>
    <property type="match status" value="1"/>
</dbReference>
<evidence type="ECO:0000313" key="2">
    <source>
        <dbReference type="Proteomes" id="UP000284842"/>
    </source>
</evidence>
<dbReference type="Proteomes" id="UP000284842">
    <property type="component" value="Unassembled WGS sequence"/>
</dbReference>
<gene>
    <name evidence="1" type="ORF">CVT24_008984</name>
</gene>
<sequence>MMDTDQTSSSSPIQEPSLFSSNIFEVVPVEIWQQIFLQLVPSPSHFKHVGFNTTEFIEFDPKPIIWLSHVSQYLRQVAISCPSLWTCIPTLKDIYRMPEPSAVKYFDKRFNLVNLFIERSQNQPIHVTLSDGEWGYALSQGLAGFNSIAGRASFFATSDRWKSLTIVFVAEYVLEKYARDIVLRSPCSTVLPILDTLAIRQHKETMTHLNPLSVFKTAPMLKHIHFIGMDIDTLFHLPWNQITSYNGALMQFSHFSFSCDTLESLVLKRNIQFAEIPPTVIRFTKLTRMVFDNVDYMHKLPRFYTSRPWPDEGTALQRVEAPILQSLEITTYQALKEAPSIVGNLRVALLRLPHEFLRHITFHVGGLTRQALSDLLRNTSNLESLDLWGVSSEVLCALKVESRREGGSWSVGTVLAPQLRALVVREWKDGDCQSLLDIFDSRRSEGAIAVGCYALRRIDLVYKKHEACRRAQDRIEGWGDERAKVYTPGSEYQKVHGFASHLAKEFLLKDEQRDPRFYGVRRPQRGHKGDPRKFLQVVGLHGYSDLNFVEISRLRAVLQDIHDQHQQQSADDRFRGSVDIEAFDLLSETADSLLRQWNLVLRDRDLARRWKLTEDRLTLRLER</sequence>